<feature type="region of interest" description="Disordered" evidence="1">
    <location>
        <begin position="64"/>
        <end position="84"/>
    </location>
</feature>
<dbReference type="EMBL" id="BAAADD010000005">
    <property type="protein sequence ID" value="GAA0571905.1"/>
    <property type="molecule type" value="Genomic_DNA"/>
</dbReference>
<dbReference type="RefSeq" id="WP_166934242.1">
    <property type="nucleotide sequence ID" value="NZ_BAAADD010000005.1"/>
</dbReference>
<sequence>MDSNFSADNPPPSDTPLARQRYYARKAAAAHDAHRFWPMMWFELARDYNAAVANVAAFVRWIDDRPPEKGKHGEVRRPSKNDPP</sequence>
<organism evidence="2 3">
    <name type="scientific">Rhizomicrobium electricum</name>
    <dbReference type="NCBI Taxonomy" id="480070"/>
    <lineage>
        <taxon>Bacteria</taxon>
        <taxon>Pseudomonadati</taxon>
        <taxon>Pseudomonadota</taxon>
        <taxon>Alphaproteobacteria</taxon>
        <taxon>Micropepsales</taxon>
        <taxon>Micropepsaceae</taxon>
        <taxon>Rhizomicrobium</taxon>
    </lineage>
</organism>
<proteinExistence type="predicted"/>
<name>A0ABN1ERM5_9PROT</name>
<evidence type="ECO:0000256" key="1">
    <source>
        <dbReference type="SAM" id="MobiDB-lite"/>
    </source>
</evidence>
<keyword evidence="3" id="KW-1185">Reference proteome</keyword>
<accession>A0ABN1ERM5</accession>
<comment type="caution">
    <text evidence="2">The sequence shown here is derived from an EMBL/GenBank/DDBJ whole genome shotgun (WGS) entry which is preliminary data.</text>
</comment>
<reference evidence="2 3" key="1">
    <citation type="journal article" date="2019" name="Int. J. Syst. Evol. Microbiol.">
        <title>The Global Catalogue of Microorganisms (GCM) 10K type strain sequencing project: providing services to taxonomists for standard genome sequencing and annotation.</title>
        <authorList>
            <consortium name="The Broad Institute Genomics Platform"/>
            <consortium name="The Broad Institute Genome Sequencing Center for Infectious Disease"/>
            <person name="Wu L."/>
            <person name="Ma J."/>
        </authorList>
    </citation>
    <scope>NUCLEOTIDE SEQUENCE [LARGE SCALE GENOMIC DNA]</scope>
    <source>
        <strain evidence="2 3">JCM 15089</strain>
    </source>
</reference>
<evidence type="ECO:0000313" key="2">
    <source>
        <dbReference type="EMBL" id="GAA0571905.1"/>
    </source>
</evidence>
<gene>
    <name evidence="2" type="ORF">GCM10008942_20770</name>
</gene>
<protein>
    <submittedName>
        <fullName evidence="2">Uncharacterized protein</fullName>
    </submittedName>
</protein>
<dbReference type="Proteomes" id="UP001499951">
    <property type="component" value="Unassembled WGS sequence"/>
</dbReference>
<evidence type="ECO:0000313" key="3">
    <source>
        <dbReference type="Proteomes" id="UP001499951"/>
    </source>
</evidence>